<dbReference type="PROSITE" id="PS50113">
    <property type="entry name" value="PAC"/>
    <property type="match status" value="2"/>
</dbReference>
<evidence type="ECO:0000256" key="13">
    <source>
        <dbReference type="ARBA" id="ARBA00048679"/>
    </source>
</evidence>
<protein>
    <recommendedName>
        <fullName evidence="3">non-specific serine/threonine protein kinase</fullName>
        <ecNumber evidence="3">2.7.11.1</ecNumber>
    </recommendedName>
</protein>
<dbReference type="PANTHER" id="PTHR45637">
    <property type="entry name" value="FLIPPASE KINASE 1-RELATED"/>
    <property type="match status" value="1"/>
</dbReference>
<dbReference type="InterPro" id="IPR000719">
    <property type="entry name" value="Prot_kinase_dom"/>
</dbReference>
<feature type="domain" description="PAC" evidence="18">
    <location>
        <begin position="128"/>
        <end position="182"/>
    </location>
</feature>
<evidence type="ECO:0000256" key="4">
    <source>
        <dbReference type="ARBA" id="ARBA00022527"/>
    </source>
</evidence>
<comment type="catalytic activity">
    <reaction evidence="13">
        <text>L-seryl-[protein] + ATP = O-phospho-L-seryl-[protein] + ADP + H(+)</text>
        <dbReference type="Rhea" id="RHEA:17989"/>
        <dbReference type="Rhea" id="RHEA-COMP:9863"/>
        <dbReference type="Rhea" id="RHEA-COMP:11604"/>
        <dbReference type="ChEBI" id="CHEBI:15378"/>
        <dbReference type="ChEBI" id="CHEBI:29999"/>
        <dbReference type="ChEBI" id="CHEBI:30616"/>
        <dbReference type="ChEBI" id="CHEBI:83421"/>
        <dbReference type="ChEBI" id="CHEBI:456216"/>
        <dbReference type="EC" id="2.7.11.1"/>
    </reaction>
</comment>
<dbReference type="NCBIfam" id="TIGR00229">
    <property type="entry name" value="sensory_box"/>
    <property type="match status" value="2"/>
</dbReference>
<dbReference type="FunFam" id="3.30.200.20:FF:000133">
    <property type="entry name" value="LOV domain-containing protein"/>
    <property type="match status" value="1"/>
</dbReference>
<dbReference type="AlphaFoldDB" id="A0A059UGG0"/>
<feature type="domain" description="PAC" evidence="18">
    <location>
        <begin position="377"/>
        <end position="431"/>
    </location>
</feature>
<dbReference type="EC" id="2.7.11.1" evidence="3"/>
<dbReference type="SMART" id="SM00220">
    <property type="entry name" value="S_TKc"/>
    <property type="match status" value="1"/>
</dbReference>
<evidence type="ECO:0000256" key="15">
    <source>
        <dbReference type="SAM" id="MobiDB-lite"/>
    </source>
</evidence>
<dbReference type="Pfam" id="PF13426">
    <property type="entry name" value="PAS_9"/>
    <property type="match status" value="2"/>
</dbReference>
<evidence type="ECO:0000256" key="11">
    <source>
        <dbReference type="ARBA" id="ARBA00023170"/>
    </source>
</evidence>
<feature type="domain" description="PAS" evidence="17">
    <location>
        <begin position="54"/>
        <end position="127"/>
    </location>
</feature>
<accession>A0A059UGG0</accession>
<dbReference type="Gene3D" id="3.30.450.20">
    <property type="entry name" value="PAS domain"/>
    <property type="match status" value="2"/>
</dbReference>
<dbReference type="FunFam" id="1.10.510.10:FF:000294">
    <property type="entry name" value="Serine/threonine-protein kinase OXI1"/>
    <property type="match status" value="1"/>
</dbReference>
<feature type="region of interest" description="Disordered" evidence="15">
    <location>
        <begin position="198"/>
        <end position="302"/>
    </location>
</feature>
<dbReference type="InterPro" id="IPR008271">
    <property type="entry name" value="Ser/Thr_kinase_AS"/>
</dbReference>
<dbReference type="EMBL" id="KJ195109">
    <property type="protein sequence ID" value="AHZ63910.1"/>
    <property type="molecule type" value="mRNA"/>
</dbReference>
<dbReference type="PROSITE" id="PS00107">
    <property type="entry name" value="PROTEIN_KINASE_ATP"/>
    <property type="match status" value="1"/>
</dbReference>
<dbReference type="PROSITE" id="PS50011">
    <property type="entry name" value="PROTEIN_KINASE_DOM"/>
    <property type="match status" value="1"/>
</dbReference>
<keyword evidence="7" id="KW-0808">Transferase</keyword>
<feature type="region of interest" description="Disordered" evidence="15">
    <location>
        <begin position="844"/>
        <end position="868"/>
    </location>
</feature>
<evidence type="ECO:0000256" key="5">
    <source>
        <dbReference type="ARBA" id="ARBA00022543"/>
    </source>
</evidence>
<evidence type="ECO:0000256" key="7">
    <source>
        <dbReference type="ARBA" id="ARBA00022679"/>
    </source>
</evidence>
<reference evidence="19" key="2">
    <citation type="submission" date="2014-01" db="EMBL/GenBank/DDBJ databases">
        <authorList>
            <person name="Li F.-W."/>
        </authorList>
    </citation>
    <scope>NUCLEOTIDE SEQUENCE</scope>
</reference>
<dbReference type="CDD" id="cd05574">
    <property type="entry name" value="STKc_phototropin_like"/>
    <property type="match status" value="1"/>
</dbReference>
<evidence type="ECO:0000256" key="2">
    <source>
        <dbReference type="ARBA" id="ARBA00009903"/>
    </source>
</evidence>
<name>A0A059UGG0_9VIRI</name>
<evidence type="ECO:0000256" key="14">
    <source>
        <dbReference type="PROSITE-ProRule" id="PRU10141"/>
    </source>
</evidence>
<comment type="cofactor">
    <cofactor evidence="1">
        <name>FMN</name>
        <dbReference type="ChEBI" id="CHEBI:58210"/>
    </cofactor>
</comment>
<dbReference type="FunFam" id="3.30.450.20:FF:000036">
    <property type="entry name" value="Putative LOV domain-containing protein"/>
    <property type="match status" value="1"/>
</dbReference>
<feature type="region of interest" description="Disordered" evidence="15">
    <location>
        <begin position="657"/>
        <end position="683"/>
    </location>
</feature>
<dbReference type="Gene3D" id="3.30.200.20">
    <property type="entry name" value="Phosphorylase Kinase, domain 1"/>
    <property type="match status" value="1"/>
</dbReference>
<evidence type="ECO:0000256" key="8">
    <source>
        <dbReference type="ARBA" id="ARBA00022741"/>
    </source>
</evidence>
<dbReference type="InterPro" id="IPR011009">
    <property type="entry name" value="Kinase-like_dom_sf"/>
</dbReference>
<evidence type="ECO:0000256" key="3">
    <source>
        <dbReference type="ARBA" id="ARBA00012513"/>
    </source>
</evidence>
<keyword evidence="11" id="KW-0675">Receptor</keyword>
<dbReference type="SMART" id="SM00091">
    <property type="entry name" value="PAS"/>
    <property type="match status" value="2"/>
</dbReference>
<dbReference type="GO" id="GO:0005524">
    <property type="term" value="F:ATP binding"/>
    <property type="evidence" value="ECO:0007669"/>
    <property type="project" value="UniProtKB-UniRule"/>
</dbReference>
<dbReference type="SMART" id="SM00086">
    <property type="entry name" value="PAC"/>
    <property type="match status" value="2"/>
</dbReference>
<evidence type="ECO:0000256" key="6">
    <source>
        <dbReference type="ARBA" id="ARBA00022606"/>
    </source>
</evidence>
<feature type="region of interest" description="Disordered" evidence="15">
    <location>
        <begin position="1"/>
        <end position="53"/>
    </location>
</feature>
<dbReference type="InterPro" id="IPR017441">
    <property type="entry name" value="Protein_kinase_ATP_BS"/>
</dbReference>
<dbReference type="PROSITE" id="PS00108">
    <property type="entry name" value="PROTEIN_KINASE_ST"/>
    <property type="match status" value="1"/>
</dbReference>
<keyword evidence="8 14" id="KW-0547">Nucleotide-binding</keyword>
<dbReference type="InterPro" id="IPR001610">
    <property type="entry name" value="PAC"/>
</dbReference>
<dbReference type="CDD" id="cd00130">
    <property type="entry name" value="PAS"/>
    <property type="match status" value="2"/>
</dbReference>
<comment type="catalytic activity">
    <reaction evidence="12">
        <text>L-threonyl-[protein] + ATP = O-phospho-L-threonyl-[protein] + ADP + H(+)</text>
        <dbReference type="Rhea" id="RHEA:46608"/>
        <dbReference type="Rhea" id="RHEA-COMP:11060"/>
        <dbReference type="Rhea" id="RHEA-COMP:11605"/>
        <dbReference type="ChEBI" id="CHEBI:15378"/>
        <dbReference type="ChEBI" id="CHEBI:30013"/>
        <dbReference type="ChEBI" id="CHEBI:30616"/>
        <dbReference type="ChEBI" id="CHEBI:61977"/>
        <dbReference type="ChEBI" id="CHEBI:456216"/>
        <dbReference type="EC" id="2.7.11.1"/>
    </reaction>
</comment>
<keyword evidence="9" id="KW-0418">Kinase</keyword>
<reference evidence="19" key="1">
    <citation type="journal article" date="2014" name="Proc. Natl. Acad. Sci. U.S.A.">
        <title>Horizontal transfer of an adaptive chimeric photoreceptor from bryophytes to ferns.</title>
        <authorList>
            <person name="Li F.W."/>
            <person name="Villarreal J.C."/>
            <person name="Kelly S."/>
            <person name="Rothfels C.J."/>
            <person name="Melkonian M."/>
            <person name="Frangedakis E."/>
            <person name="Ruhsam M."/>
            <person name="Sigel E.M."/>
            <person name="Der J.P."/>
            <person name="Pittermann J."/>
            <person name="Burge D.O."/>
            <person name="Pokorny L."/>
            <person name="Larsson A."/>
            <person name="Chen T."/>
            <person name="Weststrand S."/>
            <person name="Thomas P."/>
            <person name="Carpenter E."/>
            <person name="Zhang Y."/>
            <person name="Tian Z."/>
            <person name="Chen L."/>
            <person name="Yan Z."/>
            <person name="Zhu Y."/>
            <person name="Sun X."/>
            <person name="Wang J."/>
            <person name="Stevenson D.W."/>
            <person name="Crandall-Stotler B.J."/>
            <person name="Shaw A.J."/>
            <person name="Deyholos M.K."/>
            <person name="Soltis D.E."/>
            <person name="Graham S.W."/>
            <person name="Windham M.D."/>
            <person name="Langdale J.A."/>
            <person name="Wong G.K."/>
            <person name="Mathews S."/>
            <person name="Pryer K.M."/>
        </authorList>
    </citation>
    <scope>NUCLEOTIDE SEQUENCE</scope>
</reference>
<evidence type="ECO:0000256" key="12">
    <source>
        <dbReference type="ARBA" id="ARBA00047899"/>
    </source>
</evidence>
<dbReference type="GO" id="GO:0004674">
    <property type="term" value="F:protein serine/threonine kinase activity"/>
    <property type="evidence" value="ECO:0007669"/>
    <property type="project" value="UniProtKB-KW"/>
</dbReference>
<dbReference type="GO" id="GO:0009882">
    <property type="term" value="F:blue light photoreceptor activity"/>
    <property type="evidence" value="ECO:0007669"/>
    <property type="project" value="UniProtKB-ARBA"/>
</dbReference>
<dbReference type="InterPro" id="IPR000700">
    <property type="entry name" value="PAS-assoc_C"/>
</dbReference>
<evidence type="ECO:0000256" key="1">
    <source>
        <dbReference type="ARBA" id="ARBA00001917"/>
    </source>
</evidence>
<dbReference type="Gene3D" id="1.10.510.10">
    <property type="entry name" value="Transferase(Phosphotransferase) domain 1"/>
    <property type="match status" value="2"/>
</dbReference>
<keyword evidence="4" id="KW-0723">Serine/threonine-protein kinase</keyword>
<dbReference type="SUPFAM" id="SSF56112">
    <property type="entry name" value="Protein kinase-like (PK-like)"/>
    <property type="match status" value="1"/>
</dbReference>
<feature type="domain" description="Protein kinase" evidence="16">
    <location>
        <begin position="504"/>
        <end position="811"/>
    </location>
</feature>
<proteinExistence type="evidence at transcript level"/>
<dbReference type="FunFam" id="3.30.450.20:FF:000002">
    <property type="entry name" value="LOV domain-containing protein"/>
    <property type="match status" value="1"/>
</dbReference>
<feature type="compositionally biased region" description="Basic residues" evidence="15">
    <location>
        <begin position="668"/>
        <end position="679"/>
    </location>
</feature>
<keyword evidence="10 14" id="KW-0067">ATP-binding</keyword>
<evidence type="ECO:0000256" key="9">
    <source>
        <dbReference type="ARBA" id="ARBA00022777"/>
    </source>
</evidence>
<keyword evidence="5" id="KW-0157">Chromophore</keyword>
<dbReference type="PROSITE" id="PS50112">
    <property type="entry name" value="PAS"/>
    <property type="match status" value="2"/>
</dbReference>
<keyword evidence="5" id="KW-0600">Photoreceptor protein</keyword>
<dbReference type="InterPro" id="IPR035965">
    <property type="entry name" value="PAS-like_dom_sf"/>
</dbReference>
<evidence type="ECO:0000259" key="17">
    <source>
        <dbReference type="PROSITE" id="PS50112"/>
    </source>
</evidence>
<dbReference type="InterPro" id="IPR000014">
    <property type="entry name" value="PAS"/>
</dbReference>
<evidence type="ECO:0000256" key="10">
    <source>
        <dbReference type="ARBA" id="ARBA00022840"/>
    </source>
</evidence>
<evidence type="ECO:0000259" key="18">
    <source>
        <dbReference type="PROSITE" id="PS50113"/>
    </source>
</evidence>
<keyword evidence="6" id="KW-0716">Sensory transduction</keyword>
<feature type="binding site" evidence="14">
    <location>
        <position position="533"/>
    </location>
    <ligand>
        <name>ATP</name>
        <dbReference type="ChEBI" id="CHEBI:30616"/>
    </ligand>
</feature>
<dbReference type="Pfam" id="PF00069">
    <property type="entry name" value="Pkinase"/>
    <property type="match status" value="2"/>
</dbReference>
<comment type="similarity">
    <text evidence="2">Belongs to the protein kinase superfamily. AGC Ser/Thr protein kinase family.</text>
</comment>
<feature type="domain" description="PAS" evidence="17">
    <location>
        <begin position="303"/>
        <end position="376"/>
    </location>
</feature>
<gene>
    <name evidence="19" type="primary">PHOT</name>
</gene>
<sequence length="868" mass="96294">MGPPEGSSLVKGTTHDKVAGGGSVPTARRYSLGLSPEDDPRRSSNSQAGKVLGSKSELRDALTAFQQSFCMVDATKPDLPVLFASEGFYQLTGYSALETIGKNPRFLQGQETDRAEVAKLKQAIQAGESWCGRLLNYKKDGTPFWNLLTVTPVKDDGGKVVKFIGMLVEVTKYTEGAKDKETRPNALPVSLIKYDARQKEEAESSASELLEEAQRHPLLDSMSGGKDKGEGGMDKLMQLPKVEEEGGGSAAEKKPERRKSFMSILSKKDPKSTSQGAPQGGEAQSGAAVAEEEDGDVDRKNRKGMDLATTLERIQKNFVITDPRLPDNPIIFASDDFLELTEYSREEIIGRNCRFLQGPDTNPKTVQKIREAINNQEDITVQLLNYTKSGKPFWNLFHLQAVKDNKGMLQYFIGVQLDASQYLDPNIQGLEDRFAQEGEKIIVETANNIDGAVRELADPGADAKDLWSIHSVPAVVKPHKRQDPAWQAILDVVAKDGRLGLKHFRPIKPLGAGDTGSVHLVELRDTGRLFAMKAMDKEVMINRNKVHRACTERDILGRLDHPFLPTLYASFQTATHVCLITEFCSGGELYGVLERQKGKRFPENVAKVFAAEVLLALEFLHTQGVVYRDLKPENVLLMESGHAMLSDFDLSFLSSSTPKLELSPPDAKKKKPKKLKKKGPLSDAERAQWKAELNAVVPMLVAEPSTSSNSFVGTEEYIAPEIINGTGHSAPVDWWAFGIFLHEMLYGKTPFRGRNRQRTFTNVLMKELTFPDTVPVSDEAKALIRLLLERDPEKRLGSKKGAAEIRAHPFFLDIDWALIRHKPPPTPSIPMKLITTEADSARQSMVAEEELDWEEHEARPSESLDYGY</sequence>
<dbReference type="SUPFAM" id="SSF55785">
    <property type="entry name" value="PYP-like sensor domain (PAS domain)"/>
    <property type="match status" value="2"/>
</dbReference>
<evidence type="ECO:0000259" key="16">
    <source>
        <dbReference type="PROSITE" id="PS50011"/>
    </source>
</evidence>
<evidence type="ECO:0000313" key="19">
    <source>
        <dbReference type="EMBL" id="AHZ63910.1"/>
    </source>
</evidence>
<organism evidence="19">
    <name type="scientific">Desmidium aptogonum</name>
    <dbReference type="NCBI Taxonomy" id="426038"/>
    <lineage>
        <taxon>Eukaryota</taxon>
        <taxon>Viridiplantae</taxon>
        <taxon>Streptophyta</taxon>
        <taxon>Zygnematophyceae</taxon>
        <taxon>Zygnematophycidae</taxon>
        <taxon>Desmidiales</taxon>
        <taxon>Desmidiaceae</taxon>
        <taxon>Desmidium</taxon>
    </lineage>
</organism>